<dbReference type="InterPro" id="IPR000832">
    <property type="entry name" value="GPCR_2_secretin-like"/>
</dbReference>
<feature type="compositionally biased region" description="Basic residues" evidence="5">
    <location>
        <begin position="266"/>
        <end position="277"/>
    </location>
</feature>
<evidence type="ECO:0000259" key="7">
    <source>
        <dbReference type="PROSITE" id="PS50261"/>
    </source>
</evidence>
<keyword evidence="2 6" id="KW-0812">Transmembrane</keyword>
<dbReference type="PANTHER" id="PTHR45620">
    <property type="entry name" value="PDF RECEPTOR-LIKE PROTEIN-RELATED"/>
    <property type="match status" value="1"/>
</dbReference>
<dbReference type="GO" id="GO:0007166">
    <property type="term" value="P:cell surface receptor signaling pathway"/>
    <property type="evidence" value="ECO:0007669"/>
    <property type="project" value="InterPro"/>
</dbReference>
<keyword evidence="4 6" id="KW-0472">Membrane</keyword>
<dbReference type="AlphaFoldDB" id="A0A1B0C466"/>
<feature type="transmembrane region" description="Helical" evidence="6">
    <location>
        <begin position="49"/>
        <end position="70"/>
    </location>
</feature>
<dbReference type="EnsemblMetazoa" id="GPPI048644-RA">
    <property type="protein sequence ID" value="GPPI048644-PA"/>
    <property type="gene ID" value="GPPI048644"/>
</dbReference>
<feature type="region of interest" description="Disordered" evidence="5">
    <location>
        <begin position="266"/>
        <end position="304"/>
    </location>
</feature>
<reference evidence="9" key="1">
    <citation type="submission" date="2015-01" db="EMBL/GenBank/DDBJ databases">
        <authorList>
            <person name="Aksoy S."/>
            <person name="Warren W."/>
            <person name="Wilson R.K."/>
        </authorList>
    </citation>
    <scope>NUCLEOTIDE SEQUENCE [LARGE SCALE GENOMIC DNA]</scope>
    <source>
        <strain evidence="9">IAEA</strain>
    </source>
</reference>
<dbReference type="Pfam" id="PF00002">
    <property type="entry name" value="7tm_2"/>
    <property type="match status" value="1"/>
</dbReference>
<feature type="transmembrane region" description="Helical" evidence="6">
    <location>
        <begin position="203"/>
        <end position="224"/>
    </location>
</feature>
<evidence type="ECO:0000256" key="5">
    <source>
        <dbReference type="SAM" id="MobiDB-lite"/>
    </source>
</evidence>
<dbReference type="VEuPathDB" id="VectorBase:GPPI048644"/>
<accession>A0A1B0C466</accession>
<dbReference type="SUPFAM" id="SSF81321">
    <property type="entry name" value="Family A G protein-coupled receptor-like"/>
    <property type="match status" value="1"/>
</dbReference>
<evidence type="ECO:0000256" key="3">
    <source>
        <dbReference type="ARBA" id="ARBA00022989"/>
    </source>
</evidence>
<dbReference type="GO" id="GO:0008528">
    <property type="term" value="F:G protein-coupled peptide receptor activity"/>
    <property type="evidence" value="ECO:0007669"/>
    <property type="project" value="TreeGrafter"/>
</dbReference>
<dbReference type="GO" id="GO:0007188">
    <property type="term" value="P:adenylate cyclase-modulating G protein-coupled receptor signaling pathway"/>
    <property type="evidence" value="ECO:0007669"/>
    <property type="project" value="TreeGrafter"/>
</dbReference>
<sequence length="420" mass="47343">MNLFISFAANNTLWLLWYLVVMPDAALLHDNPPSCRALHIVLHYFLLTNYSWMLCEGFYLHTVLVAAFISEKKLVKWLIAFGWGAPAIVILVYALARGLAGTINDTMHCWMNPANFDNILVVPVCIFMFLNLIFLCNIVRVVLLKLNAPVSLQGSCGPSRTVLQAFRATLLLVPLLGLQYILIPFRPHPGHSWEHTYEVISAFVASFQGLCVATFFCFFNSEVIAQVKRKWRTMCFSNRPRANSYTATQVSDLSVASIRKTSSAVSHHHHHWHHRQHSMTTTTKTRSRSSVGFYQQQQQHQEQQQNQTAFSSIWNCLRSMQLFRRHTADRSHISEPLMDEIVTLSTTSAKTLERNDTTSTAIVAAALATTAQSAIPMPENSSINGSGNNLHINSLTTTALINTHREDDNSADKDENNQNQ</sequence>
<evidence type="ECO:0000256" key="4">
    <source>
        <dbReference type="ARBA" id="ARBA00023136"/>
    </source>
</evidence>
<dbReference type="InterPro" id="IPR017981">
    <property type="entry name" value="GPCR_2-like_7TM"/>
</dbReference>
<comment type="subcellular location">
    <subcellularLocation>
        <location evidence="1">Membrane</location>
        <topology evidence="1">Multi-pass membrane protein</topology>
    </subcellularLocation>
</comment>
<dbReference type="PANTHER" id="PTHR45620:SF32">
    <property type="entry name" value="DIURETIC HORMONE 31 RECEPTOR, ISOFORM C"/>
    <property type="match status" value="1"/>
</dbReference>
<dbReference type="Gene3D" id="1.20.1070.10">
    <property type="entry name" value="Rhodopsin 7-helix transmembrane proteins"/>
    <property type="match status" value="1"/>
</dbReference>
<feature type="compositionally biased region" description="Low complexity" evidence="5">
    <location>
        <begin position="278"/>
        <end position="304"/>
    </location>
</feature>
<name>A0A1B0C466_9MUSC</name>
<evidence type="ECO:0000256" key="6">
    <source>
        <dbReference type="SAM" id="Phobius"/>
    </source>
</evidence>
<dbReference type="InterPro" id="IPR050332">
    <property type="entry name" value="GPCR_2"/>
</dbReference>
<evidence type="ECO:0000256" key="2">
    <source>
        <dbReference type="ARBA" id="ARBA00022692"/>
    </source>
</evidence>
<evidence type="ECO:0000256" key="1">
    <source>
        <dbReference type="ARBA" id="ARBA00004141"/>
    </source>
</evidence>
<feature type="transmembrane region" description="Helical" evidence="6">
    <location>
        <begin position="77"/>
        <end position="100"/>
    </location>
</feature>
<dbReference type="Proteomes" id="UP000092460">
    <property type="component" value="Unassembled WGS sequence"/>
</dbReference>
<reference evidence="8" key="2">
    <citation type="submission" date="2020-05" db="UniProtKB">
        <authorList>
            <consortium name="EnsemblMetazoa"/>
        </authorList>
    </citation>
    <scope>IDENTIFICATION</scope>
    <source>
        <strain evidence="8">IAEA</strain>
    </source>
</reference>
<keyword evidence="9" id="KW-1185">Reference proteome</keyword>
<feature type="transmembrane region" description="Helical" evidence="6">
    <location>
        <begin position="120"/>
        <end position="144"/>
    </location>
</feature>
<dbReference type="PROSITE" id="PS50261">
    <property type="entry name" value="G_PROTEIN_RECEP_F2_4"/>
    <property type="match status" value="1"/>
</dbReference>
<dbReference type="STRING" id="67801.A0A1B0C466"/>
<evidence type="ECO:0000313" key="8">
    <source>
        <dbReference type="EnsemblMetazoa" id="GPPI048644-PA"/>
    </source>
</evidence>
<feature type="transmembrane region" description="Helical" evidence="6">
    <location>
        <begin position="165"/>
        <end position="183"/>
    </location>
</feature>
<keyword evidence="3 6" id="KW-1133">Transmembrane helix</keyword>
<evidence type="ECO:0000313" key="9">
    <source>
        <dbReference type="Proteomes" id="UP000092460"/>
    </source>
</evidence>
<feature type="domain" description="G-protein coupled receptors family 2 profile 2" evidence="7">
    <location>
        <begin position="1"/>
        <end position="220"/>
    </location>
</feature>
<organism evidence="8 9">
    <name type="scientific">Glossina palpalis gambiensis</name>
    <dbReference type="NCBI Taxonomy" id="67801"/>
    <lineage>
        <taxon>Eukaryota</taxon>
        <taxon>Metazoa</taxon>
        <taxon>Ecdysozoa</taxon>
        <taxon>Arthropoda</taxon>
        <taxon>Hexapoda</taxon>
        <taxon>Insecta</taxon>
        <taxon>Pterygota</taxon>
        <taxon>Neoptera</taxon>
        <taxon>Endopterygota</taxon>
        <taxon>Diptera</taxon>
        <taxon>Brachycera</taxon>
        <taxon>Muscomorpha</taxon>
        <taxon>Hippoboscoidea</taxon>
        <taxon>Glossinidae</taxon>
        <taxon>Glossina</taxon>
    </lineage>
</organism>
<protein>
    <recommendedName>
        <fullName evidence="7">G-protein coupled receptors family 2 profile 2 domain-containing protein</fullName>
    </recommendedName>
</protein>
<dbReference type="EMBL" id="JXJN01025285">
    <property type="status" value="NOT_ANNOTATED_CDS"/>
    <property type="molecule type" value="Genomic_DNA"/>
</dbReference>
<feature type="transmembrane region" description="Helical" evidence="6">
    <location>
        <begin position="12"/>
        <end position="29"/>
    </location>
</feature>
<dbReference type="GO" id="GO:0005886">
    <property type="term" value="C:plasma membrane"/>
    <property type="evidence" value="ECO:0007669"/>
    <property type="project" value="TreeGrafter"/>
</dbReference>
<proteinExistence type="predicted"/>
<dbReference type="PRINTS" id="PR00249">
    <property type="entry name" value="GPCRSECRETIN"/>
</dbReference>